<sequence length="451" mass="49237">MFKSLICLVPLAATAQALFTEYQPSNQHNQDDSQMPPQQQQPPPPIGGGDPYDGSQGVPNRVFSSSWVGSPSNPQIIPPSQDHFYTVNTTLVNSQPNGKVLLERSMGINGLYSGIEEAIQMVYSTKDNYDGATSSVADILIPRKDKLNGRIMAVALPEDSVCLDCAPSYNIFFRRSSPVIQSLLDEGYIVVIPDYEGVRGSYTVGHVSGTHILDALSATKDRVQELGIKGQFDVGIWGYGTAALASGWAAEMASDYAPHLDLKAAALGSVMANLTNWLISSNSSPSSYLVATSLLGMATEYKSVFVALEDNLSPRRKKSFNSAANHCATDNTLRFLESDVLRGSFQNGYNIIADPNVRAVYDLNSLGKNAPKCNMFVYQGSQDSTTVLHDVRSLLKYYCSQGTTVKYHEIPDTTHAQGMDMYLDVIDFFDDAFANKVTSSCERIDGNFYQN</sequence>
<dbReference type="Gene3D" id="3.40.50.1820">
    <property type="entry name" value="alpha/beta hydrolase"/>
    <property type="match status" value="1"/>
</dbReference>
<dbReference type="Gene3D" id="1.10.260.130">
    <property type="match status" value="1"/>
</dbReference>
<dbReference type="SUPFAM" id="SSF53474">
    <property type="entry name" value="alpha/beta-Hydrolases"/>
    <property type="match status" value="1"/>
</dbReference>
<accession>A0AAV5RNR1</accession>
<evidence type="ECO:0000313" key="4">
    <source>
        <dbReference type="Proteomes" id="UP001362899"/>
    </source>
</evidence>
<evidence type="ECO:0000313" key="3">
    <source>
        <dbReference type="EMBL" id="GMM53199.1"/>
    </source>
</evidence>
<dbReference type="AlphaFoldDB" id="A0AAV5RNR1"/>
<dbReference type="PANTHER" id="PTHR34853">
    <property type="match status" value="1"/>
</dbReference>
<keyword evidence="2" id="KW-0732">Signal</keyword>
<organism evidence="3 4">
    <name type="scientific">Starmerella bacillaris</name>
    <name type="common">Yeast</name>
    <name type="synonym">Candida zemplinina</name>
    <dbReference type="NCBI Taxonomy" id="1247836"/>
    <lineage>
        <taxon>Eukaryota</taxon>
        <taxon>Fungi</taxon>
        <taxon>Dikarya</taxon>
        <taxon>Ascomycota</taxon>
        <taxon>Saccharomycotina</taxon>
        <taxon>Dipodascomycetes</taxon>
        <taxon>Dipodascales</taxon>
        <taxon>Trichomonascaceae</taxon>
        <taxon>Starmerella</taxon>
    </lineage>
</organism>
<protein>
    <recommendedName>
        <fullName evidence="5">Triacylglycerol lipase</fullName>
    </recommendedName>
</protein>
<reference evidence="3 4" key="1">
    <citation type="journal article" date="2023" name="Elife">
        <title>Identification of key yeast species and microbe-microbe interactions impacting larval growth of Drosophila in the wild.</title>
        <authorList>
            <person name="Mure A."/>
            <person name="Sugiura Y."/>
            <person name="Maeda R."/>
            <person name="Honda K."/>
            <person name="Sakurai N."/>
            <person name="Takahashi Y."/>
            <person name="Watada M."/>
            <person name="Katoh T."/>
            <person name="Gotoh A."/>
            <person name="Gotoh Y."/>
            <person name="Taniguchi I."/>
            <person name="Nakamura K."/>
            <person name="Hayashi T."/>
            <person name="Katayama T."/>
            <person name="Uemura T."/>
            <person name="Hattori Y."/>
        </authorList>
    </citation>
    <scope>NUCLEOTIDE SEQUENCE [LARGE SCALE GENOMIC DNA]</scope>
    <source>
        <strain evidence="3 4">SB-73</strain>
    </source>
</reference>
<keyword evidence="4" id="KW-1185">Reference proteome</keyword>
<dbReference type="Pfam" id="PF03583">
    <property type="entry name" value="LIP"/>
    <property type="match status" value="1"/>
</dbReference>
<feature type="signal peptide" evidence="2">
    <location>
        <begin position="1"/>
        <end position="17"/>
    </location>
</feature>
<comment type="caution">
    <text evidence="3">The sequence shown here is derived from an EMBL/GenBank/DDBJ whole genome shotgun (WGS) entry which is preliminary data.</text>
</comment>
<name>A0AAV5RNR1_STABA</name>
<proteinExistence type="predicted"/>
<dbReference type="GO" id="GO:0016042">
    <property type="term" value="P:lipid catabolic process"/>
    <property type="evidence" value="ECO:0007669"/>
    <property type="project" value="InterPro"/>
</dbReference>
<dbReference type="EMBL" id="BTGC01000008">
    <property type="protein sequence ID" value="GMM53199.1"/>
    <property type="molecule type" value="Genomic_DNA"/>
</dbReference>
<evidence type="ECO:0000256" key="2">
    <source>
        <dbReference type="SAM" id="SignalP"/>
    </source>
</evidence>
<gene>
    <name evidence="3" type="ORF">DASB73_041620</name>
</gene>
<evidence type="ECO:0000256" key="1">
    <source>
        <dbReference type="SAM" id="MobiDB-lite"/>
    </source>
</evidence>
<dbReference type="PANTHER" id="PTHR34853:SF1">
    <property type="entry name" value="LIPASE 5"/>
    <property type="match status" value="1"/>
</dbReference>
<dbReference type="InterPro" id="IPR005152">
    <property type="entry name" value="Lipase_secreted"/>
</dbReference>
<feature type="region of interest" description="Disordered" evidence="1">
    <location>
        <begin position="25"/>
        <end position="72"/>
    </location>
</feature>
<evidence type="ECO:0008006" key="5">
    <source>
        <dbReference type="Google" id="ProtNLM"/>
    </source>
</evidence>
<dbReference type="InterPro" id="IPR029058">
    <property type="entry name" value="AB_hydrolase_fold"/>
</dbReference>
<dbReference type="GO" id="GO:0004806">
    <property type="term" value="F:triacylglycerol lipase activity"/>
    <property type="evidence" value="ECO:0007669"/>
    <property type="project" value="InterPro"/>
</dbReference>
<feature type="chain" id="PRO_5043574020" description="Triacylglycerol lipase" evidence="2">
    <location>
        <begin position="18"/>
        <end position="451"/>
    </location>
</feature>
<dbReference type="Proteomes" id="UP001362899">
    <property type="component" value="Unassembled WGS sequence"/>
</dbReference>